<organism evidence="4 5">
    <name type="scientific">Streptomyces hokutonensis</name>
    <dbReference type="NCBI Taxonomy" id="1306990"/>
    <lineage>
        <taxon>Bacteria</taxon>
        <taxon>Bacillati</taxon>
        <taxon>Actinomycetota</taxon>
        <taxon>Actinomycetes</taxon>
        <taxon>Kitasatosporales</taxon>
        <taxon>Streptomycetaceae</taxon>
        <taxon>Streptomyces</taxon>
    </lineage>
</organism>
<comment type="similarity">
    <text evidence="1">Belongs to the peptidase S13 family.</text>
</comment>
<evidence type="ECO:0000313" key="4">
    <source>
        <dbReference type="EMBL" id="MFE9602831.1"/>
    </source>
</evidence>
<keyword evidence="4" id="KW-0645">Protease</keyword>
<protein>
    <submittedName>
        <fullName evidence="4">D-alanyl-D-alanine carboxypeptidase/D-alanyl-D-alanine-endopeptidase</fullName>
        <ecNumber evidence="4">3.4.16.4</ecNumber>
    </submittedName>
</protein>
<dbReference type="GO" id="GO:0009002">
    <property type="term" value="F:serine-type D-Ala-D-Ala carboxypeptidase activity"/>
    <property type="evidence" value="ECO:0007669"/>
    <property type="project" value="UniProtKB-EC"/>
</dbReference>
<keyword evidence="4" id="KW-0121">Carboxypeptidase</keyword>
<gene>
    <name evidence="4" type="primary">dacB</name>
    <name evidence="4" type="ORF">ACFYNQ_30250</name>
</gene>
<proteinExistence type="inferred from homology"/>
<accession>A0ABW6M9K9</accession>
<dbReference type="SUPFAM" id="SSF56601">
    <property type="entry name" value="beta-lactamase/transpeptidase-like"/>
    <property type="match status" value="1"/>
</dbReference>
<reference evidence="4 5" key="1">
    <citation type="submission" date="2024-10" db="EMBL/GenBank/DDBJ databases">
        <title>The Natural Products Discovery Center: Release of the First 8490 Sequenced Strains for Exploring Actinobacteria Biosynthetic Diversity.</title>
        <authorList>
            <person name="Kalkreuter E."/>
            <person name="Kautsar S.A."/>
            <person name="Yang D."/>
            <person name="Bader C.D."/>
            <person name="Teijaro C.N."/>
            <person name="Fluegel L."/>
            <person name="Davis C.M."/>
            <person name="Simpson J.R."/>
            <person name="Lauterbach L."/>
            <person name="Steele A.D."/>
            <person name="Gui C."/>
            <person name="Meng S."/>
            <person name="Li G."/>
            <person name="Viehrig K."/>
            <person name="Ye F."/>
            <person name="Su P."/>
            <person name="Kiefer A.F."/>
            <person name="Nichols A."/>
            <person name="Cepeda A.J."/>
            <person name="Yan W."/>
            <person name="Fan B."/>
            <person name="Jiang Y."/>
            <person name="Adhikari A."/>
            <person name="Zheng C.-J."/>
            <person name="Schuster L."/>
            <person name="Cowan T.M."/>
            <person name="Smanski M.J."/>
            <person name="Chevrette M.G."/>
            <person name="De Carvalho L.P.S."/>
            <person name="Shen B."/>
        </authorList>
    </citation>
    <scope>NUCLEOTIDE SEQUENCE [LARGE SCALE GENOMIC DNA]</scope>
    <source>
        <strain evidence="4 5">NPDC006488</strain>
    </source>
</reference>
<evidence type="ECO:0000256" key="2">
    <source>
        <dbReference type="ARBA" id="ARBA00022801"/>
    </source>
</evidence>
<dbReference type="InterPro" id="IPR000667">
    <property type="entry name" value="Peptidase_S13"/>
</dbReference>
<keyword evidence="3" id="KW-0732">Signal</keyword>
<dbReference type="InterPro" id="IPR012338">
    <property type="entry name" value="Beta-lactam/transpept-like"/>
</dbReference>
<feature type="chain" id="PRO_5047109743" evidence="3">
    <location>
        <begin position="42"/>
        <end position="424"/>
    </location>
</feature>
<dbReference type="Pfam" id="PF02113">
    <property type="entry name" value="Peptidase_S13"/>
    <property type="match status" value="2"/>
</dbReference>
<feature type="signal peptide" evidence="3">
    <location>
        <begin position="1"/>
        <end position="41"/>
    </location>
</feature>
<dbReference type="EC" id="3.4.16.4" evidence="4"/>
<dbReference type="RefSeq" id="WP_388110993.1">
    <property type="nucleotide sequence ID" value="NZ_JBIAHM010000011.1"/>
</dbReference>
<dbReference type="PRINTS" id="PR00922">
    <property type="entry name" value="DADACBPTASE3"/>
</dbReference>
<keyword evidence="5" id="KW-1185">Reference proteome</keyword>
<evidence type="ECO:0000256" key="1">
    <source>
        <dbReference type="ARBA" id="ARBA00006096"/>
    </source>
</evidence>
<dbReference type="Proteomes" id="UP001601303">
    <property type="component" value="Unassembled WGS sequence"/>
</dbReference>
<evidence type="ECO:0000256" key="3">
    <source>
        <dbReference type="SAM" id="SignalP"/>
    </source>
</evidence>
<keyword evidence="2 4" id="KW-0378">Hydrolase</keyword>
<dbReference type="PANTHER" id="PTHR30023">
    <property type="entry name" value="D-ALANYL-D-ALANINE CARBOXYPEPTIDASE"/>
    <property type="match status" value="1"/>
</dbReference>
<sequence>MGRHALPRGRNGKLGKSGRRAAVIAVPVVAAMAMTATSASAANALTAADKAMAGKLNQRIGTAKLGTNVGGEVRDVASGQKVWSKNPTKALMPASTNKLATAVAALTVLGPNDTVQTKAVYRSGTVYLVGGGDQQLSSADLKSLATAAAKSLKAKGLHSVRLMFDDHLFAAPSLATGWSSGYYSDTVAPVRALRIEGNNTSDTALTATKYFAQQLAAQGVTVGSPARAKAPSGTTVVATHTSKPLSTTVEYMLKHSDNDIAEGLLRLTALGQGRAATFAGGTAAVHAVLVGYGIPLTGVKEYDGSGLSRSDRMTADALSAIAALAVDTHHQAKLWPILQGLPVAGVDGTLSTSYGRFTSAPASCAVGKVDAKTGTLSDVSALAGVAKGADGRWKSFAFVENGTAPTATVTQGLDGLAATVEGCW</sequence>
<name>A0ABW6M9K9_9ACTN</name>
<comment type="caution">
    <text evidence="4">The sequence shown here is derived from an EMBL/GenBank/DDBJ whole genome shotgun (WGS) entry which is preliminary data.</text>
</comment>
<evidence type="ECO:0000313" key="5">
    <source>
        <dbReference type="Proteomes" id="UP001601303"/>
    </source>
</evidence>
<dbReference type="Gene3D" id="3.40.710.10">
    <property type="entry name" value="DD-peptidase/beta-lactamase superfamily"/>
    <property type="match status" value="2"/>
</dbReference>
<dbReference type="EMBL" id="JBIAHM010000011">
    <property type="protein sequence ID" value="MFE9602831.1"/>
    <property type="molecule type" value="Genomic_DNA"/>
</dbReference>
<dbReference type="NCBIfam" id="TIGR00666">
    <property type="entry name" value="PBP4"/>
    <property type="match status" value="1"/>
</dbReference>
<dbReference type="PANTHER" id="PTHR30023:SF0">
    <property type="entry name" value="PENICILLIN-SENSITIVE CARBOXYPEPTIDASE A"/>
    <property type="match status" value="1"/>
</dbReference>